<accession>A0AAV2R0P3</accession>
<keyword evidence="3" id="KW-1185">Reference proteome</keyword>
<feature type="non-terminal residue" evidence="2">
    <location>
        <position position="1"/>
    </location>
</feature>
<proteinExistence type="predicted"/>
<comment type="caution">
    <text evidence="2">The sequence shown here is derived from an EMBL/GenBank/DDBJ whole genome shotgun (WGS) entry which is preliminary data.</text>
</comment>
<feature type="compositionally biased region" description="Basic residues" evidence="1">
    <location>
        <begin position="94"/>
        <end position="127"/>
    </location>
</feature>
<gene>
    <name evidence="2" type="ORF">MNOR_LOCUS19262</name>
</gene>
<evidence type="ECO:0000313" key="3">
    <source>
        <dbReference type="Proteomes" id="UP001497623"/>
    </source>
</evidence>
<protein>
    <submittedName>
        <fullName evidence="2">Uncharacterized protein</fullName>
    </submittedName>
</protein>
<evidence type="ECO:0000313" key="2">
    <source>
        <dbReference type="EMBL" id="CAL4110015.1"/>
    </source>
</evidence>
<reference evidence="2 3" key="1">
    <citation type="submission" date="2024-05" db="EMBL/GenBank/DDBJ databases">
        <authorList>
            <person name="Wallberg A."/>
        </authorList>
    </citation>
    <scope>NUCLEOTIDE SEQUENCE [LARGE SCALE GENOMIC DNA]</scope>
</reference>
<dbReference type="EMBL" id="CAXKWB010014194">
    <property type="protein sequence ID" value="CAL4110015.1"/>
    <property type="molecule type" value="Genomic_DNA"/>
</dbReference>
<feature type="non-terminal residue" evidence="2">
    <location>
        <position position="127"/>
    </location>
</feature>
<feature type="compositionally biased region" description="Basic and acidic residues" evidence="1">
    <location>
        <begin position="30"/>
        <end position="39"/>
    </location>
</feature>
<feature type="region of interest" description="Disordered" evidence="1">
    <location>
        <begin position="23"/>
        <end position="127"/>
    </location>
</feature>
<feature type="compositionally biased region" description="Low complexity" evidence="1">
    <location>
        <begin position="41"/>
        <end position="63"/>
    </location>
</feature>
<name>A0AAV2R0P3_MEGNR</name>
<organism evidence="2 3">
    <name type="scientific">Meganyctiphanes norvegica</name>
    <name type="common">Northern krill</name>
    <name type="synonym">Thysanopoda norvegica</name>
    <dbReference type="NCBI Taxonomy" id="48144"/>
    <lineage>
        <taxon>Eukaryota</taxon>
        <taxon>Metazoa</taxon>
        <taxon>Ecdysozoa</taxon>
        <taxon>Arthropoda</taxon>
        <taxon>Crustacea</taxon>
        <taxon>Multicrustacea</taxon>
        <taxon>Malacostraca</taxon>
        <taxon>Eumalacostraca</taxon>
        <taxon>Eucarida</taxon>
        <taxon>Euphausiacea</taxon>
        <taxon>Euphausiidae</taxon>
        <taxon>Meganyctiphanes</taxon>
    </lineage>
</organism>
<dbReference type="Proteomes" id="UP001497623">
    <property type="component" value="Unassembled WGS sequence"/>
</dbReference>
<dbReference type="AlphaFoldDB" id="A0AAV2R0P3"/>
<evidence type="ECO:0000256" key="1">
    <source>
        <dbReference type="SAM" id="MobiDB-lite"/>
    </source>
</evidence>
<sequence length="127" mass="14549">DGVPLKPYAARVNYGNKTKIISSISLNKNDGSRGTDSGRHSNISSTSSLNSDSSRSKNSTLSRSSRRRNQVFALSRNSSTVVRPDPGGGYIPEKRRKRKKKSRQKNRDRKVKRKERRRHKNGRRRER</sequence>